<name>A0ABY7G004_MYAAR</name>
<dbReference type="EMBL" id="CP111026">
    <property type="protein sequence ID" value="WAR27793.1"/>
    <property type="molecule type" value="Genomic_DNA"/>
</dbReference>
<evidence type="ECO:0000256" key="3">
    <source>
        <dbReference type="ARBA" id="ARBA00022692"/>
    </source>
</evidence>
<evidence type="ECO:0000256" key="1">
    <source>
        <dbReference type="ARBA" id="ARBA00004572"/>
    </source>
</evidence>
<sequence>MEIILNDTVDPKDLRNFRHQYEDQCGRGVPSEKAQFEYAICLVRSKPEMDVKHGIALLEDLCKRTHDSDTKRDCLYYLALGNTRIKFYEAALRYCDAFLKIEPQNHQVRDLQMHAKKKLRNEGLTGMAIVGGAALAIGGLIGMGVAMAKK</sequence>
<evidence type="ECO:0000256" key="2">
    <source>
        <dbReference type="ARBA" id="ARBA00008937"/>
    </source>
</evidence>
<evidence type="ECO:0000256" key="7">
    <source>
        <dbReference type="ARBA" id="ARBA00023136"/>
    </source>
</evidence>
<dbReference type="InterPro" id="IPR011990">
    <property type="entry name" value="TPR-like_helical_dom_sf"/>
</dbReference>
<dbReference type="PANTHER" id="PTHR13247:SF0">
    <property type="entry name" value="MITOCHONDRIAL FISSION 1 PROTEIN"/>
    <property type="match status" value="1"/>
</dbReference>
<dbReference type="InterPro" id="IPR016543">
    <property type="entry name" value="Fis1"/>
</dbReference>
<dbReference type="PANTHER" id="PTHR13247">
    <property type="entry name" value="TETRATRICOPEPTIDE REPEAT PROTEIN 11 TPR REPEAT PROTEIN 11"/>
    <property type="match status" value="1"/>
</dbReference>
<comment type="similarity">
    <text evidence="2 8">Belongs to the FIS1 family.</text>
</comment>
<keyword evidence="3 9" id="KW-0812">Transmembrane</keyword>
<dbReference type="Pfam" id="PF14852">
    <property type="entry name" value="Fis1_TPR_N"/>
    <property type="match status" value="1"/>
</dbReference>
<protein>
    <recommendedName>
        <fullName evidence="8">Mitochondrial fission 1 protein</fullName>
    </recommendedName>
</protein>
<dbReference type="CDD" id="cd12212">
    <property type="entry name" value="Fis1"/>
    <property type="match status" value="1"/>
</dbReference>
<dbReference type="PIRSF" id="PIRSF008835">
    <property type="entry name" value="TPR_repeat_11_Fis1"/>
    <property type="match status" value="1"/>
</dbReference>
<keyword evidence="11" id="KW-1185">Reference proteome</keyword>
<evidence type="ECO:0000256" key="6">
    <source>
        <dbReference type="ARBA" id="ARBA00023128"/>
    </source>
</evidence>
<evidence type="ECO:0000256" key="8">
    <source>
        <dbReference type="PIRNR" id="PIRNR008835"/>
    </source>
</evidence>
<evidence type="ECO:0000313" key="10">
    <source>
        <dbReference type="EMBL" id="WAR27793.1"/>
    </source>
</evidence>
<dbReference type="Proteomes" id="UP001164746">
    <property type="component" value="Chromosome 15"/>
</dbReference>
<evidence type="ECO:0000256" key="4">
    <source>
        <dbReference type="ARBA" id="ARBA00022787"/>
    </source>
</evidence>
<evidence type="ECO:0000256" key="5">
    <source>
        <dbReference type="ARBA" id="ARBA00022989"/>
    </source>
</evidence>
<evidence type="ECO:0000313" key="11">
    <source>
        <dbReference type="Proteomes" id="UP001164746"/>
    </source>
</evidence>
<keyword evidence="6 8" id="KW-0496">Mitochondrion</keyword>
<dbReference type="InterPro" id="IPR028058">
    <property type="entry name" value="Fis1_TPR_N"/>
</dbReference>
<keyword evidence="5 9" id="KW-1133">Transmembrane helix</keyword>
<keyword evidence="4 8" id="KW-1000">Mitochondrion outer membrane</keyword>
<reference evidence="10" key="1">
    <citation type="submission" date="2022-11" db="EMBL/GenBank/DDBJ databases">
        <title>Centuries of genome instability and evolution in soft-shell clam transmissible cancer (bioRxiv).</title>
        <authorList>
            <person name="Hart S.F.M."/>
            <person name="Yonemitsu M.A."/>
            <person name="Giersch R.M."/>
            <person name="Beal B.F."/>
            <person name="Arriagada G."/>
            <person name="Davis B.W."/>
            <person name="Ostrander E.A."/>
            <person name="Goff S.P."/>
            <person name="Metzger M.J."/>
        </authorList>
    </citation>
    <scope>NUCLEOTIDE SEQUENCE</scope>
    <source>
        <strain evidence="10">MELC-2E11</strain>
        <tissue evidence="10">Siphon/mantle</tissue>
    </source>
</reference>
<comment type="function">
    <text evidence="8">Involved in the fragmentation of the mitochondrial network and its perinuclear clustering.</text>
</comment>
<feature type="transmembrane region" description="Helical" evidence="9">
    <location>
        <begin position="123"/>
        <end position="148"/>
    </location>
</feature>
<dbReference type="InterPro" id="IPR028061">
    <property type="entry name" value="Fis1_TPR_C"/>
</dbReference>
<organism evidence="10 11">
    <name type="scientific">Mya arenaria</name>
    <name type="common">Soft-shell clam</name>
    <dbReference type="NCBI Taxonomy" id="6604"/>
    <lineage>
        <taxon>Eukaryota</taxon>
        <taxon>Metazoa</taxon>
        <taxon>Spiralia</taxon>
        <taxon>Lophotrochozoa</taxon>
        <taxon>Mollusca</taxon>
        <taxon>Bivalvia</taxon>
        <taxon>Autobranchia</taxon>
        <taxon>Heteroconchia</taxon>
        <taxon>Euheterodonta</taxon>
        <taxon>Imparidentia</taxon>
        <taxon>Neoheterodontei</taxon>
        <taxon>Myida</taxon>
        <taxon>Myoidea</taxon>
        <taxon>Myidae</taxon>
        <taxon>Mya</taxon>
    </lineage>
</organism>
<comment type="domain">
    <text evidence="8">The C-terminus is required for mitochondrial localization, while the N-terminus is necessary for mitochondrial fission.</text>
</comment>
<proteinExistence type="inferred from homology"/>
<dbReference type="Pfam" id="PF14853">
    <property type="entry name" value="Fis1_TPR_C"/>
    <property type="match status" value="1"/>
</dbReference>
<comment type="subcellular location">
    <subcellularLocation>
        <location evidence="1">Mitochondrion outer membrane</location>
        <topology evidence="1">Single-pass membrane protein</topology>
    </subcellularLocation>
</comment>
<dbReference type="SUPFAM" id="SSF48452">
    <property type="entry name" value="TPR-like"/>
    <property type="match status" value="1"/>
</dbReference>
<keyword evidence="7 8" id="KW-0472">Membrane</keyword>
<dbReference type="InterPro" id="IPR033745">
    <property type="entry name" value="Fis1_cytosol"/>
</dbReference>
<evidence type="ECO:0000256" key="9">
    <source>
        <dbReference type="SAM" id="Phobius"/>
    </source>
</evidence>
<accession>A0ABY7G004</accession>
<gene>
    <name evidence="10" type="ORF">MAR_013497</name>
</gene>
<dbReference type="Gene3D" id="1.25.40.10">
    <property type="entry name" value="Tetratricopeptide repeat domain"/>
    <property type="match status" value="1"/>
</dbReference>